<dbReference type="Pfam" id="PF03235">
    <property type="entry name" value="GmrSD_N"/>
    <property type="match status" value="1"/>
</dbReference>
<dbReference type="RefSeq" id="WP_107289208.1">
    <property type="nucleotide sequence ID" value="NZ_PYNF01000003.1"/>
</dbReference>
<evidence type="ECO:0000313" key="2">
    <source>
        <dbReference type="EMBL" id="PSV00578.1"/>
    </source>
</evidence>
<gene>
    <name evidence="2" type="ORF">C9J27_05430</name>
</gene>
<sequence>MAGHIPPRQQLGRHRAFDIEYLVHIKAKGEHKGCRWSGRSAMGLPLPEWQRPYEWDLTQQERFIESIYKDLYHGVYVVNSTDYVDSSGCPKKFSSALIDGQQRITTLERYLSGEFKVFGAYWLELSKAEHRRFLTTPFHCIEVDIWDEMELRDLSDRLAFGGTTHKDEYRATKGYNYSEQSQV</sequence>
<reference evidence="2 3" key="1">
    <citation type="submission" date="2018-01" db="EMBL/GenBank/DDBJ databases">
        <title>Whole genome sequencing of Histamine producing bacteria.</title>
        <authorList>
            <person name="Butler K."/>
        </authorList>
    </citation>
    <scope>NUCLEOTIDE SEQUENCE [LARGE SCALE GENOMIC DNA]</scope>
    <source>
        <strain evidence="2 3">FS-7.2</strain>
    </source>
</reference>
<name>A0A2T3KLI6_9GAMM</name>
<dbReference type="EMBL" id="PYNF01000003">
    <property type="protein sequence ID" value="PSV00578.1"/>
    <property type="molecule type" value="Genomic_DNA"/>
</dbReference>
<protein>
    <recommendedName>
        <fullName evidence="1">GmrSD restriction endonucleases N-terminal domain-containing protein</fullName>
    </recommendedName>
</protein>
<proteinExistence type="predicted"/>
<evidence type="ECO:0000259" key="1">
    <source>
        <dbReference type="Pfam" id="PF03235"/>
    </source>
</evidence>
<dbReference type="InterPro" id="IPR004919">
    <property type="entry name" value="GmrSD_N"/>
</dbReference>
<evidence type="ECO:0000313" key="3">
    <source>
        <dbReference type="Proteomes" id="UP000241426"/>
    </source>
</evidence>
<comment type="caution">
    <text evidence="2">The sequence shown here is derived from an EMBL/GenBank/DDBJ whole genome shotgun (WGS) entry which is preliminary data.</text>
</comment>
<feature type="domain" description="GmrSD restriction endonucleases N-terminal" evidence="1">
    <location>
        <begin position="46"/>
        <end position="128"/>
    </location>
</feature>
<accession>A0A2T3KLI6</accession>
<organism evidence="2 3">
    <name type="scientific">Photobacterium kishitanii</name>
    <dbReference type="NCBI Taxonomy" id="318456"/>
    <lineage>
        <taxon>Bacteria</taxon>
        <taxon>Pseudomonadati</taxon>
        <taxon>Pseudomonadota</taxon>
        <taxon>Gammaproteobacteria</taxon>
        <taxon>Vibrionales</taxon>
        <taxon>Vibrionaceae</taxon>
        <taxon>Photobacterium</taxon>
    </lineage>
</organism>
<dbReference type="AlphaFoldDB" id="A0A2T3KLI6"/>
<dbReference type="Proteomes" id="UP000241426">
    <property type="component" value="Unassembled WGS sequence"/>
</dbReference>